<organism evidence="1 2">
    <name type="scientific">Hyella patelloides LEGE 07179</name>
    <dbReference type="NCBI Taxonomy" id="945734"/>
    <lineage>
        <taxon>Bacteria</taxon>
        <taxon>Bacillati</taxon>
        <taxon>Cyanobacteriota</taxon>
        <taxon>Cyanophyceae</taxon>
        <taxon>Pleurocapsales</taxon>
        <taxon>Hyellaceae</taxon>
        <taxon>Hyella</taxon>
    </lineage>
</organism>
<dbReference type="OrthoDB" id="568354at2"/>
<name>A0A563VVX3_9CYAN</name>
<protein>
    <submittedName>
        <fullName evidence="1">Uncharacterized protein</fullName>
    </submittedName>
</protein>
<dbReference type="EMBL" id="CAACVJ010000278">
    <property type="protein sequence ID" value="VEP15566.1"/>
    <property type="molecule type" value="Genomic_DNA"/>
</dbReference>
<proteinExistence type="predicted"/>
<evidence type="ECO:0000313" key="1">
    <source>
        <dbReference type="EMBL" id="VEP15566.1"/>
    </source>
</evidence>
<gene>
    <name evidence="1" type="ORF">H1P_3490002</name>
</gene>
<dbReference type="Proteomes" id="UP000320055">
    <property type="component" value="Unassembled WGS sequence"/>
</dbReference>
<dbReference type="RefSeq" id="WP_144874360.1">
    <property type="nucleotide sequence ID" value="NZ_LR214085.1"/>
</dbReference>
<evidence type="ECO:0000313" key="2">
    <source>
        <dbReference type="Proteomes" id="UP000320055"/>
    </source>
</evidence>
<accession>A0A563VVX3</accession>
<sequence>MQVSEILQQLPGNLEWMVLFNLEAIASLTDETTIKPMFGLPAEIEIEPYSHVVLTSYGRCLASKQGLNLIDPFSKNSWATPDLERSLYEQFASQLVLFPVDRADCLGLGETSPFSPVLLHLEIESGYGEGKAIFQQQPSEEHYELLRAVGVQFLGGEQHDSYYLARFRNRLPVHIHAGILSHFKRTAHCNQFFLQHGWIDPTLEMGLLKAASSRINWAKNLSLKAIVQLSHQASTEGLAMTCQPPTPAKAYSFGDLVPLGFLLKTLNTLGEESEELKKLLESKRQGYFWSFHSNGLITSIDSALILQGFNEPKAVEALELFANGCGGYYPQLWAEDKQPHKMVITHSNKHWCQTDYASTCLVAALRQEANLTIDETTIDYLAAEFDNRSGLYFANPYLVDWMLARAISTKESTKELRTQLLSEILASINDDYSFGTYDPCLSTALGILSLAALGCRDRIILLAQLRLLELLEAERNSPEAIPFYSTLALDTQHFQPVELFNLILSDRQKRIISINNQYHGISYYLDSQKAITTALVTLALSESWESTTITPTWRQIMDRDSHPRYRCHNHSEYIAKFALPRYVAINQQEVVMS</sequence>
<keyword evidence="2" id="KW-1185">Reference proteome</keyword>
<reference evidence="1 2" key="1">
    <citation type="submission" date="2019-01" db="EMBL/GenBank/DDBJ databases">
        <authorList>
            <person name="Brito A."/>
        </authorList>
    </citation>
    <scope>NUCLEOTIDE SEQUENCE [LARGE SCALE GENOMIC DNA]</scope>
    <source>
        <strain evidence="1">1</strain>
    </source>
</reference>
<dbReference type="AlphaFoldDB" id="A0A563VVX3"/>